<reference evidence="7" key="1">
    <citation type="submission" date="2016-10" db="EMBL/GenBank/DDBJ databases">
        <authorList>
            <person name="Varghese N."/>
            <person name="Submissions S."/>
        </authorList>
    </citation>
    <scope>NUCLEOTIDE SEQUENCE [LARGE SCALE GENOMIC DNA]</scope>
    <source>
        <strain evidence="7">CGMCC 1.10228</strain>
    </source>
</reference>
<evidence type="ECO:0000313" key="7">
    <source>
        <dbReference type="Proteomes" id="UP000198854"/>
    </source>
</evidence>
<evidence type="ECO:0000256" key="2">
    <source>
        <dbReference type="ARBA" id="ARBA00023015"/>
    </source>
</evidence>
<evidence type="ECO:0000259" key="5">
    <source>
        <dbReference type="PROSITE" id="PS50931"/>
    </source>
</evidence>
<accession>A0A1G7W2Y2</accession>
<dbReference type="GO" id="GO:0003700">
    <property type="term" value="F:DNA-binding transcription factor activity"/>
    <property type="evidence" value="ECO:0007669"/>
    <property type="project" value="InterPro"/>
</dbReference>
<dbReference type="Pfam" id="PF00126">
    <property type="entry name" value="HTH_1"/>
    <property type="match status" value="1"/>
</dbReference>
<dbReference type="InterPro" id="IPR050389">
    <property type="entry name" value="LysR-type_TF"/>
</dbReference>
<sequence>MNAFNWKNVDLNLLVAFQALYRTRSVSMAAQACSVSQSAMSHTLQRMRGLFGDPLFERVGARMEPTQRAQEMAGWVDSILATVRTELLSKRAFSAELYDGVWRIGLTDYAEQLFAPELYDQIKRSSPESQISFYHVNRSNYVELTENEQLDVLIGSIKVPNVRFQYDKLYTEQHLSLFDPQQLPFTTSITLKQFVSVEHAVVSPDGALQTQLDDSLEALGAIRRVSVVSRNFLTIWRLIKGRKLICTLPKRFARHPEFTQGLKALPTPVMIEDFDIQMFYLKSQRQDLRNIWIRDLIHKVIAPN</sequence>
<dbReference type="SUPFAM" id="SSF53850">
    <property type="entry name" value="Periplasmic binding protein-like II"/>
    <property type="match status" value="1"/>
</dbReference>
<feature type="domain" description="HTH lysR-type" evidence="5">
    <location>
        <begin position="9"/>
        <end position="66"/>
    </location>
</feature>
<dbReference type="PROSITE" id="PS50931">
    <property type="entry name" value="HTH_LYSR"/>
    <property type="match status" value="1"/>
</dbReference>
<dbReference type="SUPFAM" id="SSF46785">
    <property type="entry name" value="Winged helix' DNA-binding domain"/>
    <property type="match status" value="1"/>
</dbReference>
<dbReference type="InterPro" id="IPR036390">
    <property type="entry name" value="WH_DNA-bd_sf"/>
</dbReference>
<dbReference type="OrthoDB" id="6621790at2"/>
<keyword evidence="2" id="KW-0805">Transcription regulation</keyword>
<dbReference type="GO" id="GO:0003677">
    <property type="term" value="F:DNA binding"/>
    <property type="evidence" value="ECO:0007669"/>
    <property type="project" value="UniProtKB-KW"/>
</dbReference>
<dbReference type="InterPro" id="IPR005119">
    <property type="entry name" value="LysR_subst-bd"/>
</dbReference>
<dbReference type="Proteomes" id="UP000198854">
    <property type="component" value="Unassembled WGS sequence"/>
</dbReference>
<dbReference type="Gene3D" id="1.10.10.10">
    <property type="entry name" value="Winged helix-like DNA-binding domain superfamily/Winged helix DNA-binding domain"/>
    <property type="match status" value="1"/>
</dbReference>
<comment type="similarity">
    <text evidence="1">Belongs to the LysR transcriptional regulatory family.</text>
</comment>
<dbReference type="AlphaFoldDB" id="A0A1G7W2Y2"/>
<evidence type="ECO:0000313" key="6">
    <source>
        <dbReference type="EMBL" id="SDG66307.1"/>
    </source>
</evidence>
<evidence type="ECO:0000256" key="3">
    <source>
        <dbReference type="ARBA" id="ARBA00023125"/>
    </source>
</evidence>
<dbReference type="Pfam" id="PF03466">
    <property type="entry name" value="LysR_substrate"/>
    <property type="match status" value="1"/>
</dbReference>
<protein>
    <submittedName>
        <fullName evidence="6">DNA-binding transcriptional regulator, LysR family</fullName>
    </submittedName>
</protein>
<dbReference type="PANTHER" id="PTHR30118:SF15">
    <property type="entry name" value="TRANSCRIPTIONAL REGULATORY PROTEIN"/>
    <property type="match status" value="1"/>
</dbReference>
<name>A0A1G7W2Y2_9VIBR</name>
<evidence type="ECO:0000256" key="1">
    <source>
        <dbReference type="ARBA" id="ARBA00009437"/>
    </source>
</evidence>
<organism evidence="6 7">
    <name type="scientific">Vibrio xiamenensis</name>
    <dbReference type="NCBI Taxonomy" id="861298"/>
    <lineage>
        <taxon>Bacteria</taxon>
        <taxon>Pseudomonadati</taxon>
        <taxon>Pseudomonadota</taxon>
        <taxon>Gammaproteobacteria</taxon>
        <taxon>Vibrionales</taxon>
        <taxon>Vibrionaceae</taxon>
        <taxon>Vibrio</taxon>
    </lineage>
</organism>
<dbReference type="PANTHER" id="PTHR30118">
    <property type="entry name" value="HTH-TYPE TRANSCRIPTIONAL REGULATOR LEUO-RELATED"/>
    <property type="match status" value="1"/>
</dbReference>
<gene>
    <name evidence="6" type="ORF">SAMN04488136_101148</name>
</gene>
<dbReference type="InterPro" id="IPR000847">
    <property type="entry name" value="LysR_HTH_N"/>
</dbReference>
<dbReference type="InterPro" id="IPR036388">
    <property type="entry name" value="WH-like_DNA-bd_sf"/>
</dbReference>
<keyword evidence="7" id="KW-1185">Reference proteome</keyword>
<dbReference type="EMBL" id="FNDD01000001">
    <property type="protein sequence ID" value="SDG66307.1"/>
    <property type="molecule type" value="Genomic_DNA"/>
</dbReference>
<keyword evidence="4" id="KW-0804">Transcription</keyword>
<proteinExistence type="inferred from homology"/>
<dbReference type="RefSeq" id="WP_093268314.1">
    <property type="nucleotide sequence ID" value="NZ_FNDD01000001.1"/>
</dbReference>
<dbReference type="STRING" id="861298.SAMN04488136_101148"/>
<evidence type="ECO:0000256" key="4">
    <source>
        <dbReference type="ARBA" id="ARBA00023163"/>
    </source>
</evidence>
<keyword evidence="3 6" id="KW-0238">DNA-binding</keyword>
<dbReference type="Gene3D" id="3.40.190.10">
    <property type="entry name" value="Periplasmic binding protein-like II"/>
    <property type="match status" value="2"/>
</dbReference>